<evidence type="ECO:0000313" key="3">
    <source>
        <dbReference type="Proteomes" id="UP000757232"/>
    </source>
</evidence>
<accession>A0A9Q5HYS0</accession>
<evidence type="ECO:0000259" key="1">
    <source>
        <dbReference type="Pfam" id="PF13358"/>
    </source>
</evidence>
<dbReference type="Gene3D" id="1.10.10.10">
    <property type="entry name" value="Winged helix-like DNA-binding domain superfamily/Winged helix DNA-binding domain"/>
    <property type="match status" value="1"/>
</dbReference>
<dbReference type="InterPro" id="IPR038717">
    <property type="entry name" value="Tc1-like_DDE_dom"/>
</dbReference>
<name>A0A9Q5HYS0_SANBA</name>
<comment type="caution">
    <text evidence="2">The sequence shown here is derived from an EMBL/GenBank/DDBJ whole genome shotgun (WGS) entry which is preliminary data.</text>
</comment>
<dbReference type="Proteomes" id="UP000757232">
    <property type="component" value="Unassembled WGS sequence"/>
</dbReference>
<dbReference type="PANTHER" id="PTHR46564:SF1">
    <property type="entry name" value="TRANSPOSASE"/>
    <property type="match status" value="1"/>
</dbReference>
<evidence type="ECO:0000313" key="2">
    <source>
        <dbReference type="EMBL" id="OCB88511.1"/>
    </source>
</evidence>
<dbReference type="OrthoDB" id="2142724at2759"/>
<sequence>MNKKLSASQIAALTDIPKTTVFRIIREFKRNGTVAAYELGFCGRPQVLDYIHTELLKRALEWNETLRAQYVACIASQYTVEQLVFVDESACDQRAFLCNTAWALEGRCACRKQFFNRGKCFSILPAISLDGTIDCTIVQGTFNTKLFMEFIASLLDKMHPFPGNQSVIVMDNCPIHKAPKIRELIESRGVRLEFLPPYSPDYNPIELAFSIIKSRLKQQGPSP</sequence>
<gene>
    <name evidence="2" type="ORF">A7U60_g4326</name>
</gene>
<dbReference type="Gene3D" id="3.30.420.10">
    <property type="entry name" value="Ribonuclease H-like superfamily/Ribonuclease H"/>
    <property type="match status" value="1"/>
</dbReference>
<organism evidence="2 3">
    <name type="scientific">Sanghuangporus baumii</name>
    <name type="common">Phellinus baumii</name>
    <dbReference type="NCBI Taxonomy" id="108892"/>
    <lineage>
        <taxon>Eukaryota</taxon>
        <taxon>Fungi</taxon>
        <taxon>Dikarya</taxon>
        <taxon>Basidiomycota</taxon>
        <taxon>Agaricomycotina</taxon>
        <taxon>Agaricomycetes</taxon>
        <taxon>Hymenochaetales</taxon>
        <taxon>Hymenochaetaceae</taxon>
        <taxon>Sanghuangporus</taxon>
    </lineage>
</organism>
<proteinExistence type="predicted"/>
<feature type="domain" description="Tc1-like transposase DDE" evidence="1">
    <location>
        <begin position="82"/>
        <end position="218"/>
    </location>
</feature>
<dbReference type="GO" id="GO:0003676">
    <property type="term" value="F:nucleic acid binding"/>
    <property type="evidence" value="ECO:0007669"/>
    <property type="project" value="InterPro"/>
</dbReference>
<dbReference type="SUPFAM" id="SSF53098">
    <property type="entry name" value="Ribonuclease H-like"/>
    <property type="match status" value="1"/>
</dbReference>
<dbReference type="Pfam" id="PF13358">
    <property type="entry name" value="DDE_3"/>
    <property type="match status" value="1"/>
</dbReference>
<protein>
    <recommendedName>
        <fullName evidence="1">Tc1-like transposase DDE domain-containing protein</fullName>
    </recommendedName>
</protein>
<dbReference type="AlphaFoldDB" id="A0A9Q5HYS0"/>
<dbReference type="InterPro" id="IPR036397">
    <property type="entry name" value="RNaseH_sf"/>
</dbReference>
<reference evidence="2" key="1">
    <citation type="submission" date="2016-06" db="EMBL/GenBank/DDBJ databases">
        <title>Draft Genome sequence of the fungus Inonotus baumii.</title>
        <authorList>
            <person name="Zhu H."/>
            <person name="Lin W."/>
        </authorList>
    </citation>
    <scope>NUCLEOTIDE SEQUENCE</scope>
    <source>
        <strain evidence="2">821</strain>
    </source>
</reference>
<keyword evidence="3" id="KW-1185">Reference proteome</keyword>
<dbReference type="InterPro" id="IPR012337">
    <property type="entry name" value="RNaseH-like_sf"/>
</dbReference>
<dbReference type="EMBL" id="LNZH02000177">
    <property type="protein sequence ID" value="OCB88511.1"/>
    <property type="molecule type" value="Genomic_DNA"/>
</dbReference>
<dbReference type="PANTHER" id="PTHR46564">
    <property type="entry name" value="TRANSPOSASE"/>
    <property type="match status" value="1"/>
</dbReference>
<dbReference type="InterPro" id="IPR036388">
    <property type="entry name" value="WH-like_DNA-bd_sf"/>
</dbReference>